<feature type="domain" description="DUF7341" evidence="2">
    <location>
        <begin position="5"/>
        <end position="97"/>
    </location>
</feature>
<organism evidence="3 4">
    <name type="scientific">Gryllotalpicola koreensis</name>
    <dbReference type="NCBI Taxonomy" id="993086"/>
    <lineage>
        <taxon>Bacteria</taxon>
        <taxon>Bacillati</taxon>
        <taxon>Actinomycetota</taxon>
        <taxon>Actinomycetes</taxon>
        <taxon>Micrococcales</taxon>
        <taxon>Microbacteriaceae</taxon>
        <taxon>Gryllotalpicola</taxon>
    </lineage>
</organism>
<accession>A0ABP8A2U3</accession>
<sequence>MRTVTASFADLVDQLTQDHLVIVHTDQGIKTTTEGPLLHQLREAIFGGMESGGGSAAFGSRPPIDTAAVDLLERITDEAAQVLAQVSKRPTPYGHAEDYVTQWAVRAREDVLYEIQTREPVEKPKPGQPTFFYARHEYSALTLVERWANAVRSYLNPTAREVPIKAPCPACGVEYLDKHDAGELIQSRALVFMRDKQTETTTGARCNACGATWDSSQFRMLGEAIAAGERKAREAAMASAVVEQDSAR</sequence>
<evidence type="ECO:0000313" key="3">
    <source>
        <dbReference type="EMBL" id="GAA4176499.1"/>
    </source>
</evidence>
<dbReference type="RefSeq" id="WP_344754660.1">
    <property type="nucleotide sequence ID" value="NZ_BAABBW010000004.1"/>
</dbReference>
<dbReference type="EMBL" id="BAABBW010000004">
    <property type="protein sequence ID" value="GAA4176499.1"/>
    <property type="molecule type" value="Genomic_DNA"/>
</dbReference>
<reference evidence="4" key="1">
    <citation type="journal article" date="2019" name="Int. J. Syst. Evol. Microbiol.">
        <title>The Global Catalogue of Microorganisms (GCM) 10K type strain sequencing project: providing services to taxonomists for standard genome sequencing and annotation.</title>
        <authorList>
            <consortium name="The Broad Institute Genomics Platform"/>
            <consortium name="The Broad Institute Genome Sequencing Center for Infectious Disease"/>
            <person name="Wu L."/>
            <person name="Ma J."/>
        </authorList>
    </citation>
    <scope>NUCLEOTIDE SEQUENCE [LARGE SCALE GENOMIC DNA]</scope>
    <source>
        <strain evidence="4">JCM 17591</strain>
    </source>
</reference>
<dbReference type="Pfam" id="PF24030">
    <property type="entry name" value="DUF7341"/>
    <property type="match status" value="1"/>
</dbReference>
<gene>
    <name evidence="3" type="ORF">GCM10022287_23810</name>
</gene>
<evidence type="ECO:0000259" key="2">
    <source>
        <dbReference type="Pfam" id="PF24030"/>
    </source>
</evidence>
<evidence type="ECO:0000313" key="4">
    <source>
        <dbReference type="Proteomes" id="UP001501079"/>
    </source>
</evidence>
<dbReference type="Proteomes" id="UP001501079">
    <property type="component" value="Unassembled WGS sequence"/>
</dbReference>
<comment type="caution">
    <text evidence="3">The sequence shown here is derived from an EMBL/GenBank/DDBJ whole genome shotgun (WGS) entry which is preliminary data.</text>
</comment>
<evidence type="ECO:0000259" key="1">
    <source>
        <dbReference type="Pfam" id="PF24029"/>
    </source>
</evidence>
<dbReference type="Pfam" id="PF24029">
    <property type="entry name" value="DUF7340"/>
    <property type="match status" value="1"/>
</dbReference>
<protein>
    <submittedName>
        <fullName evidence="3">Uncharacterized protein</fullName>
    </submittedName>
</protein>
<dbReference type="InterPro" id="IPR055764">
    <property type="entry name" value="DUF7340"/>
</dbReference>
<name>A0ABP8A2U3_9MICO</name>
<feature type="domain" description="DUF7340" evidence="1">
    <location>
        <begin position="161"/>
        <end position="225"/>
    </location>
</feature>
<keyword evidence="4" id="KW-1185">Reference proteome</keyword>
<dbReference type="InterPro" id="IPR055765">
    <property type="entry name" value="DUF7341"/>
</dbReference>
<proteinExistence type="predicted"/>